<name>A0A8T0KMT9_PHAAN</name>
<dbReference type="Proteomes" id="UP000743370">
    <property type="component" value="Unassembled WGS sequence"/>
</dbReference>
<dbReference type="PANTHER" id="PTHR35630:SF2">
    <property type="entry name" value="LEGUMINOSIN GROUP486 SECRETED PEPTIDE"/>
    <property type="match status" value="1"/>
</dbReference>
<evidence type="ECO:0000256" key="1">
    <source>
        <dbReference type="SAM" id="SignalP"/>
    </source>
</evidence>
<dbReference type="AlphaFoldDB" id="A0A8T0KMT9"/>
<keyword evidence="1" id="KW-0732">Signal</keyword>
<proteinExistence type="predicted"/>
<gene>
    <name evidence="2" type="ORF">HKW66_Vig0199500</name>
</gene>
<evidence type="ECO:0000313" key="2">
    <source>
        <dbReference type="EMBL" id="KAG2401014.1"/>
    </source>
</evidence>
<reference evidence="2 3" key="1">
    <citation type="submission" date="2020-05" db="EMBL/GenBank/DDBJ databases">
        <title>Vigna angularis (adzuki bean) Var. LongXiaoDou No. 4 denovo assembly.</title>
        <authorList>
            <person name="Xiang H."/>
        </authorList>
    </citation>
    <scope>NUCLEOTIDE SEQUENCE [LARGE SCALE GENOMIC DNA]</scope>
    <source>
        <tissue evidence="2">Leaf</tissue>
    </source>
</reference>
<accession>A0A8T0KMT9</accession>
<dbReference type="EMBL" id="JABFOF010000003">
    <property type="protein sequence ID" value="KAG2401014.1"/>
    <property type="molecule type" value="Genomic_DNA"/>
</dbReference>
<comment type="caution">
    <text evidence="2">The sequence shown here is derived from an EMBL/GenBank/DDBJ whole genome shotgun (WGS) entry which is preliminary data.</text>
</comment>
<evidence type="ECO:0008006" key="4">
    <source>
        <dbReference type="Google" id="ProtNLM"/>
    </source>
</evidence>
<feature type="chain" id="PRO_5035853309" description="S-protein homolog" evidence="1">
    <location>
        <begin position="28"/>
        <end position="137"/>
    </location>
</feature>
<dbReference type="PANTHER" id="PTHR35630">
    <property type="entry name" value="LEGUMINOSIN GROUP486 SECRETED PEPTIDE"/>
    <property type="match status" value="1"/>
</dbReference>
<evidence type="ECO:0000313" key="3">
    <source>
        <dbReference type="Proteomes" id="UP000743370"/>
    </source>
</evidence>
<protein>
    <recommendedName>
        <fullName evidence="4">S-protein homolog</fullName>
    </recommendedName>
</protein>
<feature type="signal peptide" evidence="1">
    <location>
        <begin position="1"/>
        <end position="27"/>
    </location>
</feature>
<sequence length="137" mass="15537">MSISISIHVFFVVFFAGCLNLENSVAAIQKNDSSGSIDINIISLSIENDLPSLPKLLFSSDFESRAEIGHGNRNAYVKLLNMNNHTGILVWKQCAKFSVIPSMENGHQRIFWSVREDALYHSWDNTNWEKKEDWGSC</sequence>
<organism evidence="2 3">
    <name type="scientific">Phaseolus angularis</name>
    <name type="common">Azuki bean</name>
    <name type="synonym">Vigna angularis</name>
    <dbReference type="NCBI Taxonomy" id="3914"/>
    <lineage>
        <taxon>Eukaryota</taxon>
        <taxon>Viridiplantae</taxon>
        <taxon>Streptophyta</taxon>
        <taxon>Embryophyta</taxon>
        <taxon>Tracheophyta</taxon>
        <taxon>Spermatophyta</taxon>
        <taxon>Magnoliopsida</taxon>
        <taxon>eudicotyledons</taxon>
        <taxon>Gunneridae</taxon>
        <taxon>Pentapetalae</taxon>
        <taxon>rosids</taxon>
        <taxon>fabids</taxon>
        <taxon>Fabales</taxon>
        <taxon>Fabaceae</taxon>
        <taxon>Papilionoideae</taxon>
        <taxon>50 kb inversion clade</taxon>
        <taxon>NPAAA clade</taxon>
        <taxon>indigoferoid/millettioid clade</taxon>
        <taxon>Phaseoleae</taxon>
        <taxon>Vigna</taxon>
    </lineage>
</organism>